<evidence type="ECO:0000313" key="1">
    <source>
        <dbReference type="EMBL" id="KAF3955140.1"/>
    </source>
</evidence>
<accession>A0A8J4QJH1</accession>
<evidence type="ECO:0000313" key="2">
    <source>
        <dbReference type="Proteomes" id="UP000737018"/>
    </source>
</evidence>
<proteinExistence type="predicted"/>
<name>A0A8J4QJH1_9ROSI</name>
<dbReference type="AlphaFoldDB" id="A0A8J4QJH1"/>
<sequence length="228" mass="24796">MERGKDGRWSIVWSEVNEVGPKVVQPLKPTVHNVITSNPLNTAKPKSVWRPRQSHTLVNPAHSQCLKSGLATTVISHITTKPSNSGSKSQDVMVLSSVVSASSGANKPVSAKTHPDGAHSAHSDSRYATITEPVPLSLVSPSVSASPGTDKSYSSGSHWCLPIPVLTVNLRFFKRWETSGGTKIDSALVNDVQGIGFRLYKVIRNGIRCLWRMLIPTVLQKTLVIWLM</sequence>
<gene>
    <name evidence="1" type="ORF">CMV_019611</name>
</gene>
<keyword evidence="2" id="KW-1185">Reference proteome</keyword>
<protein>
    <submittedName>
        <fullName evidence="1">Uncharacterized protein</fullName>
    </submittedName>
</protein>
<reference evidence="1" key="1">
    <citation type="submission" date="2020-03" db="EMBL/GenBank/DDBJ databases">
        <title>Castanea mollissima Vanexum genome sequencing.</title>
        <authorList>
            <person name="Staton M."/>
        </authorList>
    </citation>
    <scope>NUCLEOTIDE SEQUENCE</scope>
    <source>
        <tissue evidence="1">Leaf</tissue>
    </source>
</reference>
<dbReference type="EMBL" id="JRKL02003470">
    <property type="protein sequence ID" value="KAF3955140.1"/>
    <property type="molecule type" value="Genomic_DNA"/>
</dbReference>
<comment type="caution">
    <text evidence="1">The sequence shown here is derived from an EMBL/GenBank/DDBJ whole genome shotgun (WGS) entry which is preliminary data.</text>
</comment>
<dbReference type="Proteomes" id="UP000737018">
    <property type="component" value="Unassembled WGS sequence"/>
</dbReference>
<organism evidence="1 2">
    <name type="scientific">Castanea mollissima</name>
    <name type="common">Chinese chestnut</name>
    <dbReference type="NCBI Taxonomy" id="60419"/>
    <lineage>
        <taxon>Eukaryota</taxon>
        <taxon>Viridiplantae</taxon>
        <taxon>Streptophyta</taxon>
        <taxon>Embryophyta</taxon>
        <taxon>Tracheophyta</taxon>
        <taxon>Spermatophyta</taxon>
        <taxon>Magnoliopsida</taxon>
        <taxon>eudicotyledons</taxon>
        <taxon>Gunneridae</taxon>
        <taxon>Pentapetalae</taxon>
        <taxon>rosids</taxon>
        <taxon>fabids</taxon>
        <taxon>Fagales</taxon>
        <taxon>Fagaceae</taxon>
        <taxon>Castanea</taxon>
    </lineage>
</organism>